<protein>
    <recommendedName>
        <fullName evidence="4 5">Large ribosomal subunit protein bL34</fullName>
    </recommendedName>
</protein>
<dbReference type="PANTHER" id="PTHR14503:SF4">
    <property type="entry name" value="LARGE RIBOSOMAL SUBUNIT PROTEIN BL34M"/>
    <property type="match status" value="1"/>
</dbReference>
<evidence type="ECO:0000256" key="4">
    <source>
        <dbReference type="ARBA" id="ARBA00035177"/>
    </source>
</evidence>
<feature type="compositionally biased region" description="Basic residues" evidence="6">
    <location>
        <begin position="10"/>
        <end position="19"/>
    </location>
</feature>
<evidence type="ECO:0000313" key="7">
    <source>
        <dbReference type="EMBL" id="GLS90403.1"/>
    </source>
</evidence>
<keyword evidence="3 5" id="KW-0687">Ribonucleoprotein</keyword>
<dbReference type="Pfam" id="PF00468">
    <property type="entry name" value="Ribosomal_L34"/>
    <property type="match status" value="1"/>
</dbReference>
<comment type="caution">
    <text evidence="7">The sequence shown here is derived from an EMBL/GenBank/DDBJ whole genome shotgun (WGS) entry which is preliminary data.</text>
</comment>
<gene>
    <name evidence="5 7" type="primary">rpmH</name>
    <name evidence="7" type="ORF">GCM10007916_14700</name>
</gene>
<evidence type="ECO:0000256" key="6">
    <source>
        <dbReference type="SAM" id="MobiDB-lite"/>
    </source>
</evidence>
<accession>A0ABQ6DZU1</accession>
<evidence type="ECO:0000256" key="5">
    <source>
        <dbReference type="HAMAP-Rule" id="MF_00391"/>
    </source>
</evidence>
<feature type="region of interest" description="Disordered" evidence="6">
    <location>
        <begin position="1"/>
        <end position="44"/>
    </location>
</feature>
<organism evidence="7 8">
    <name type="scientific">Psychromonas marina</name>
    <dbReference type="NCBI Taxonomy" id="88364"/>
    <lineage>
        <taxon>Bacteria</taxon>
        <taxon>Pseudomonadati</taxon>
        <taxon>Pseudomonadota</taxon>
        <taxon>Gammaproteobacteria</taxon>
        <taxon>Alteromonadales</taxon>
        <taxon>Psychromonadaceae</taxon>
        <taxon>Psychromonas</taxon>
    </lineage>
</organism>
<evidence type="ECO:0000256" key="3">
    <source>
        <dbReference type="ARBA" id="ARBA00023274"/>
    </source>
</evidence>
<dbReference type="EMBL" id="BSPQ01000004">
    <property type="protein sequence ID" value="GLS90403.1"/>
    <property type="molecule type" value="Genomic_DNA"/>
</dbReference>
<dbReference type="NCBIfam" id="TIGR01030">
    <property type="entry name" value="rpmH_bact"/>
    <property type="match status" value="1"/>
</dbReference>
<dbReference type="PANTHER" id="PTHR14503">
    <property type="entry name" value="MITOCHONDRIAL RIBOSOMAL PROTEIN 34 FAMILY MEMBER"/>
    <property type="match status" value="1"/>
</dbReference>
<keyword evidence="2 5" id="KW-0689">Ribosomal protein</keyword>
<name>A0ABQ6DZU1_9GAMM</name>
<keyword evidence="8" id="KW-1185">Reference proteome</keyword>
<evidence type="ECO:0000313" key="8">
    <source>
        <dbReference type="Proteomes" id="UP001157353"/>
    </source>
</evidence>
<dbReference type="Proteomes" id="UP001157353">
    <property type="component" value="Unassembled WGS sequence"/>
</dbReference>
<dbReference type="InterPro" id="IPR000271">
    <property type="entry name" value="Ribosomal_bL34"/>
</dbReference>
<dbReference type="PROSITE" id="PS00784">
    <property type="entry name" value="RIBOSOMAL_L34"/>
    <property type="match status" value="1"/>
</dbReference>
<comment type="similarity">
    <text evidence="1 5">Belongs to the bacterial ribosomal protein bL34 family.</text>
</comment>
<evidence type="ECO:0000256" key="2">
    <source>
        <dbReference type="ARBA" id="ARBA00022980"/>
    </source>
</evidence>
<proteinExistence type="inferred from homology"/>
<dbReference type="HAMAP" id="MF_00391">
    <property type="entry name" value="Ribosomal_bL34"/>
    <property type="match status" value="1"/>
</dbReference>
<dbReference type="Gene3D" id="1.10.287.3980">
    <property type="match status" value="1"/>
</dbReference>
<dbReference type="RefSeq" id="WP_015466401.1">
    <property type="nucleotide sequence ID" value="NZ_BSPQ01000004.1"/>
</dbReference>
<dbReference type="InterPro" id="IPR020939">
    <property type="entry name" value="Ribosomal_bL34_CS"/>
</dbReference>
<sequence>MKRTFQPSNIKRKRSHGFRTRMATKNGRNVLARRRAKGRASLSA</sequence>
<dbReference type="GO" id="GO:0005840">
    <property type="term" value="C:ribosome"/>
    <property type="evidence" value="ECO:0007669"/>
    <property type="project" value="UniProtKB-KW"/>
</dbReference>
<evidence type="ECO:0000256" key="1">
    <source>
        <dbReference type="ARBA" id="ARBA00010111"/>
    </source>
</evidence>
<reference evidence="8" key="1">
    <citation type="journal article" date="2019" name="Int. J. Syst. Evol. Microbiol.">
        <title>The Global Catalogue of Microorganisms (GCM) 10K type strain sequencing project: providing services to taxonomists for standard genome sequencing and annotation.</title>
        <authorList>
            <consortium name="The Broad Institute Genomics Platform"/>
            <consortium name="The Broad Institute Genome Sequencing Center for Infectious Disease"/>
            <person name="Wu L."/>
            <person name="Ma J."/>
        </authorList>
    </citation>
    <scope>NUCLEOTIDE SEQUENCE [LARGE SCALE GENOMIC DNA]</scope>
    <source>
        <strain evidence="8">NBRC 103166</strain>
    </source>
</reference>